<dbReference type="Pfam" id="PF05069">
    <property type="entry name" value="Phage_tail_S"/>
    <property type="match status" value="1"/>
</dbReference>
<sequence length="196" mass="21874">MSGISFSVALVDNEAQRNIRNLVAILANRQPFFATVGEHIVGETGRRFRAETDPDGQPWEPLKPSTVKKRAKRRRSAIKILRERGYLAGSINYAATNDEVRIGSPVEYAAIHQLGGTIDMPAREQTLYFKRNRKGDVGRRFVAKKKANHTVTAQRSSHQITIPARPFLGVTAADEAEIADIAECWLNPPAQPRIKF</sequence>
<evidence type="ECO:0000313" key="2">
    <source>
        <dbReference type="Proteomes" id="UP000272010"/>
    </source>
</evidence>
<organism evidence="1 2">
    <name type="scientific">Paracoccus yeei</name>
    <dbReference type="NCBI Taxonomy" id="147645"/>
    <lineage>
        <taxon>Bacteria</taxon>
        <taxon>Pseudomonadati</taxon>
        <taxon>Pseudomonadota</taxon>
        <taxon>Alphaproteobacteria</taxon>
        <taxon>Rhodobacterales</taxon>
        <taxon>Paracoccaceae</taxon>
        <taxon>Paracoccus</taxon>
    </lineage>
</organism>
<name>A0A386UPV4_9RHOB</name>
<evidence type="ECO:0008006" key="3">
    <source>
        <dbReference type="Google" id="ProtNLM"/>
    </source>
</evidence>
<evidence type="ECO:0000313" key="1">
    <source>
        <dbReference type="EMBL" id="AYF01842.1"/>
    </source>
</evidence>
<gene>
    <name evidence="1" type="ORF">PY32053_02234</name>
</gene>
<dbReference type="Proteomes" id="UP000272010">
    <property type="component" value="Chromosome"/>
</dbReference>
<dbReference type="AlphaFoldDB" id="A0A386UPV4"/>
<protein>
    <recommendedName>
        <fullName evidence="3">Phage virion morphogenesis protein</fullName>
    </recommendedName>
</protein>
<proteinExistence type="predicted"/>
<reference evidence="2" key="1">
    <citation type="submission" date="2018-07" db="EMBL/GenBank/DDBJ databases">
        <title>Genome Structure of the Opportunistic Pathogen Paracoccus yeei (Alphaproteobacteria) and Identification of Putative Virulence Factors.</title>
        <authorList>
            <person name="Lasek R."/>
            <person name="Szuplewska M."/>
            <person name="Mitura M."/>
            <person name="Decewicz P."/>
            <person name="Chmielowska C."/>
            <person name="Pawlot A."/>
            <person name="Sentkowska D."/>
            <person name="Czarnecki J."/>
            <person name="Bartosik D."/>
        </authorList>
    </citation>
    <scope>NUCLEOTIDE SEQUENCE [LARGE SCALE GENOMIC DNA]</scope>
    <source>
        <strain evidence="2">CCUG 32053</strain>
    </source>
</reference>
<dbReference type="RefSeq" id="WP_120442227.1">
    <property type="nucleotide sequence ID" value="NZ_CP031078.1"/>
</dbReference>
<dbReference type="InterPro" id="IPR006522">
    <property type="entry name" value="Phage_virion_morphogenesis"/>
</dbReference>
<dbReference type="NCBIfam" id="TIGR01635">
    <property type="entry name" value="tail_comp_S"/>
    <property type="match status" value="1"/>
</dbReference>
<dbReference type="EMBL" id="CP031078">
    <property type="protein sequence ID" value="AYF01842.1"/>
    <property type="molecule type" value="Genomic_DNA"/>
</dbReference>
<accession>A0A386UPV4</accession>